<name>A0ACB8S680_9AGAM</name>
<dbReference type="Proteomes" id="UP000814033">
    <property type="component" value="Unassembled WGS sequence"/>
</dbReference>
<dbReference type="EMBL" id="MU275848">
    <property type="protein sequence ID" value="KAI0051994.1"/>
    <property type="molecule type" value="Genomic_DNA"/>
</dbReference>
<evidence type="ECO:0000313" key="1">
    <source>
        <dbReference type="EMBL" id="KAI0051994.1"/>
    </source>
</evidence>
<organism evidence="1 2">
    <name type="scientific">Auriscalpium vulgare</name>
    <dbReference type="NCBI Taxonomy" id="40419"/>
    <lineage>
        <taxon>Eukaryota</taxon>
        <taxon>Fungi</taxon>
        <taxon>Dikarya</taxon>
        <taxon>Basidiomycota</taxon>
        <taxon>Agaricomycotina</taxon>
        <taxon>Agaricomycetes</taxon>
        <taxon>Russulales</taxon>
        <taxon>Auriscalpiaceae</taxon>
        <taxon>Auriscalpium</taxon>
    </lineage>
</organism>
<accession>A0ACB8S680</accession>
<comment type="caution">
    <text evidence="1">The sequence shown here is derived from an EMBL/GenBank/DDBJ whole genome shotgun (WGS) entry which is preliminary data.</text>
</comment>
<gene>
    <name evidence="1" type="ORF">FA95DRAFT_1602228</name>
</gene>
<reference evidence="1" key="1">
    <citation type="submission" date="2021-02" db="EMBL/GenBank/DDBJ databases">
        <authorList>
            <consortium name="DOE Joint Genome Institute"/>
            <person name="Ahrendt S."/>
            <person name="Looney B.P."/>
            <person name="Miyauchi S."/>
            <person name="Morin E."/>
            <person name="Drula E."/>
            <person name="Courty P.E."/>
            <person name="Chicoki N."/>
            <person name="Fauchery L."/>
            <person name="Kohler A."/>
            <person name="Kuo A."/>
            <person name="Labutti K."/>
            <person name="Pangilinan J."/>
            <person name="Lipzen A."/>
            <person name="Riley R."/>
            <person name="Andreopoulos W."/>
            <person name="He G."/>
            <person name="Johnson J."/>
            <person name="Barry K.W."/>
            <person name="Grigoriev I.V."/>
            <person name="Nagy L."/>
            <person name="Hibbett D."/>
            <person name="Henrissat B."/>
            <person name="Matheny P.B."/>
            <person name="Labbe J."/>
            <person name="Martin F."/>
        </authorList>
    </citation>
    <scope>NUCLEOTIDE SEQUENCE</scope>
    <source>
        <strain evidence="1">FP105234-sp</strain>
    </source>
</reference>
<protein>
    <submittedName>
        <fullName evidence="1">Uncharacterized protein</fullName>
    </submittedName>
</protein>
<keyword evidence="2" id="KW-1185">Reference proteome</keyword>
<proteinExistence type="predicted"/>
<evidence type="ECO:0000313" key="2">
    <source>
        <dbReference type="Proteomes" id="UP000814033"/>
    </source>
</evidence>
<reference evidence="1" key="2">
    <citation type="journal article" date="2022" name="New Phytol.">
        <title>Evolutionary transition to the ectomycorrhizal habit in the genomes of a hyperdiverse lineage of mushroom-forming fungi.</title>
        <authorList>
            <person name="Looney B."/>
            <person name="Miyauchi S."/>
            <person name="Morin E."/>
            <person name="Drula E."/>
            <person name="Courty P.E."/>
            <person name="Kohler A."/>
            <person name="Kuo A."/>
            <person name="LaButti K."/>
            <person name="Pangilinan J."/>
            <person name="Lipzen A."/>
            <person name="Riley R."/>
            <person name="Andreopoulos W."/>
            <person name="He G."/>
            <person name="Johnson J."/>
            <person name="Nolan M."/>
            <person name="Tritt A."/>
            <person name="Barry K.W."/>
            <person name="Grigoriev I.V."/>
            <person name="Nagy L.G."/>
            <person name="Hibbett D."/>
            <person name="Henrissat B."/>
            <person name="Matheny P.B."/>
            <person name="Labbe J."/>
            <person name="Martin F.M."/>
        </authorList>
    </citation>
    <scope>NUCLEOTIDE SEQUENCE</scope>
    <source>
        <strain evidence="1">FP105234-sp</strain>
    </source>
</reference>
<sequence>MPLAFLERIGRQSSSSTTATLSSASVLTSSKVIAVRKNSPPAFIPSRNFLDWSITLTEIAGDVSNMLQSTPAAAAAALLTAVLKTIAAVKVNQERCMRIGERATRALESIGVQMDRKWDTAPQSLLKNLYTLESTLSGIQDCMRRVSQVTWRRRLLSKPQIDDMLQQCESRLDEAMQGFQLTSLMQIHYAVGSRLDYGVSNGDIANCVSSEVAVSSDESDHLMSDADELEEFFATLRHPEDVFGFRRYHPSEVVLSKSLTWRSGWFSELSEANVKGVKMIVKGYTASSRDEALRSWYQDIKRLRNIYHPRFPQLLGYSSGKAQTPFIILSCAPKQDVMSYLRTSLTPEIPLAESVLAFLRAYRDISRAVLYAQQQLSLDSQGMKEFIRNATYAVNHSHSLVLGLPVQIDDNVVARRWTEVVGDAFLPKTIVYHYLTFLERTCSLSPHNLRSSVIESMCLLDDLMAYDSPDVRLHEELDCALDRGDAMSLMQLRKIAYGQAGRTSYHTRTYLTPLAFNDIALGDIGIGIFEGPFFSAGNIFNLEPDAHSSLEVEIRDEVLQSQPGSEHPASDSWIILGMMNFFVVNLEDNERAPLHSRYISSLNNAWNYLIKWARPLAQAIGVDPSLLMMVVSLGGPQPTTEEPLDVVLVPVFQAGFLQVQPDDFVETGKLLQ</sequence>